<dbReference type="GeneID" id="71980175"/>
<keyword evidence="3" id="KW-1185">Reference proteome</keyword>
<proteinExistence type="predicted"/>
<dbReference type="AlphaFoldDB" id="A0A9Q8L710"/>
<accession>A0A9Q8L710</accession>
<feature type="region of interest" description="Disordered" evidence="1">
    <location>
        <begin position="68"/>
        <end position="118"/>
    </location>
</feature>
<feature type="compositionally biased region" description="Acidic residues" evidence="1">
    <location>
        <begin position="78"/>
        <end position="87"/>
    </location>
</feature>
<dbReference type="RefSeq" id="XP_047756384.1">
    <property type="nucleotide sequence ID" value="XM_047899445.1"/>
</dbReference>
<dbReference type="KEGG" id="ffu:CLAFUR5_00297"/>
<reference evidence="2" key="1">
    <citation type="submission" date="2021-12" db="EMBL/GenBank/DDBJ databases">
        <authorList>
            <person name="Zaccaron A."/>
            <person name="Stergiopoulos I."/>
        </authorList>
    </citation>
    <scope>NUCLEOTIDE SEQUENCE</scope>
    <source>
        <strain evidence="2">Race5_Kim</strain>
    </source>
</reference>
<gene>
    <name evidence="2" type="ORF">CLAFUR5_00297</name>
</gene>
<dbReference type="EMBL" id="CP090163">
    <property type="protein sequence ID" value="UJO12018.1"/>
    <property type="molecule type" value="Genomic_DNA"/>
</dbReference>
<organism evidence="2 3">
    <name type="scientific">Passalora fulva</name>
    <name type="common">Tomato leaf mold</name>
    <name type="synonym">Cladosporium fulvum</name>
    <dbReference type="NCBI Taxonomy" id="5499"/>
    <lineage>
        <taxon>Eukaryota</taxon>
        <taxon>Fungi</taxon>
        <taxon>Dikarya</taxon>
        <taxon>Ascomycota</taxon>
        <taxon>Pezizomycotina</taxon>
        <taxon>Dothideomycetes</taxon>
        <taxon>Dothideomycetidae</taxon>
        <taxon>Mycosphaerellales</taxon>
        <taxon>Mycosphaerellaceae</taxon>
        <taxon>Fulvia</taxon>
    </lineage>
</organism>
<reference evidence="2" key="2">
    <citation type="journal article" date="2022" name="Microb. Genom.">
        <title>A chromosome-scale genome assembly of the tomato pathogen Cladosporium fulvum reveals a compartmentalized genome architecture and the presence of a dispensable chromosome.</title>
        <authorList>
            <person name="Zaccaron A.Z."/>
            <person name="Chen L.H."/>
            <person name="Samaras A."/>
            <person name="Stergiopoulos I."/>
        </authorList>
    </citation>
    <scope>NUCLEOTIDE SEQUENCE</scope>
    <source>
        <strain evidence="2">Race5_Kim</strain>
    </source>
</reference>
<protein>
    <submittedName>
        <fullName evidence="2">Uncharacterized protein</fullName>
    </submittedName>
</protein>
<evidence type="ECO:0000256" key="1">
    <source>
        <dbReference type="SAM" id="MobiDB-lite"/>
    </source>
</evidence>
<sequence length="465" mass="52209">MKGKIGILTKAAKAGVVLLQPLHGVRSWRKTWSSKRRNAQAVEADVPSIEIAALAEPHGVAYQNVDHEHPQDSANENPTDDEPESQDVDASCRPGSTDALLIDEPHFDAPPTSGPVRQPKVQQTVGAWLAACPDPELAASFHAAVVSHRQIKGVEEEVKTQLEELIPSCQEFRAETQKLMGRIADAEAEDSDPESDNPRVEAMYERLEEVQQAHGSALAKQNEIRDHLREVYEGMRGEQFDLFDILEEALEVGKPVSAGVESDELEYDNGPVTDDPMQEVSDDHQKDLLYTFDLWHRELDDANYQLNNRHEAFNRQLEFERDQPHEVRLAKSEIDARHFHETQRMTRRFIEVEAAYDKAKAALIAAGMQPPGSDIESGFVDDVDDGYRTSFQQDEIDSVDPECVLRWLGGIPNCSPGDNLGVQVPKVDDWDSTEVEMWESRSMLAEGSNRRRIEKWRGVMGSVEV</sequence>
<evidence type="ECO:0000313" key="3">
    <source>
        <dbReference type="Proteomes" id="UP000756132"/>
    </source>
</evidence>
<evidence type="ECO:0000313" key="2">
    <source>
        <dbReference type="EMBL" id="UJO12018.1"/>
    </source>
</evidence>
<name>A0A9Q8L710_PASFU</name>
<dbReference type="OrthoDB" id="5391053at2759"/>
<dbReference type="Proteomes" id="UP000756132">
    <property type="component" value="Chromosome 1"/>
</dbReference>